<organism evidence="3 4">
    <name type="scientific">Paraferrimonas sedimenticola</name>
    <dbReference type="NCBI Taxonomy" id="375674"/>
    <lineage>
        <taxon>Bacteria</taxon>
        <taxon>Pseudomonadati</taxon>
        <taxon>Pseudomonadota</taxon>
        <taxon>Gammaproteobacteria</taxon>
        <taxon>Alteromonadales</taxon>
        <taxon>Ferrimonadaceae</taxon>
        <taxon>Paraferrimonas</taxon>
    </lineage>
</organism>
<dbReference type="Pfam" id="PF01979">
    <property type="entry name" value="Amidohydro_1"/>
    <property type="match status" value="1"/>
</dbReference>
<dbReference type="GO" id="GO:0016810">
    <property type="term" value="F:hydrolase activity, acting on carbon-nitrogen (but not peptide) bonds"/>
    <property type="evidence" value="ECO:0007669"/>
    <property type="project" value="InterPro"/>
</dbReference>
<evidence type="ECO:0000256" key="1">
    <source>
        <dbReference type="SAM" id="SignalP"/>
    </source>
</evidence>
<keyword evidence="4" id="KW-1185">Reference proteome</keyword>
<dbReference type="InterPro" id="IPR011059">
    <property type="entry name" value="Metal-dep_hydrolase_composite"/>
</dbReference>
<dbReference type="Gene3D" id="3.20.20.140">
    <property type="entry name" value="Metal-dependent hydrolases"/>
    <property type="match status" value="1"/>
</dbReference>
<evidence type="ECO:0000313" key="4">
    <source>
        <dbReference type="Proteomes" id="UP001161422"/>
    </source>
</evidence>
<evidence type="ECO:0000313" key="3">
    <source>
        <dbReference type="EMBL" id="GLP95060.1"/>
    </source>
</evidence>
<gene>
    <name evidence="3" type="ORF">GCM10007895_03660</name>
</gene>
<dbReference type="RefSeq" id="WP_095505910.1">
    <property type="nucleotide sequence ID" value="NZ_BSNC01000001.1"/>
</dbReference>
<keyword evidence="1" id="KW-0732">Signal</keyword>
<feature type="domain" description="Amidohydrolase-related" evidence="2">
    <location>
        <begin position="243"/>
        <end position="380"/>
    </location>
</feature>
<dbReference type="InterPro" id="IPR051781">
    <property type="entry name" value="Metallo-dep_Hydrolase"/>
</dbReference>
<reference evidence="3" key="1">
    <citation type="journal article" date="2014" name="Int. J. Syst. Evol. Microbiol.">
        <title>Complete genome sequence of Corynebacterium casei LMG S-19264T (=DSM 44701T), isolated from a smear-ripened cheese.</title>
        <authorList>
            <consortium name="US DOE Joint Genome Institute (JGI-PGF)"/>
            <person name="Walter F."/>
            <person name="Albersmeier A."/>
            <person name="Kalinowski J."/>
            <person name="Ruckert C."/>
        </authorList>
    </citation>
    <scope>NUCLEOTIDE SEQUENCE</scope>
    <source>
        <strain evidence="3">NBRC 101628</strain>
    </source>
</reference>
<dbReference type="SUPFAM" id="SSF51556">
    <property type="entry name" value="Metallo-dependent hydrolases"/>
    <property type="match status" value="1"/>
</dbReference>
<dbReference type="InterPro" id="IPR032466">
    <property type="entry name" value="Metal_Hydrolase"/>
</dbReference>
<dbReference type="Proteomes" id="UP001161422">
    <property type="component" value="Unassembled WGS sequence"/>
</dbReference>
<protein>
    <submittedName>
        <fullName evidence="3">Amidohydrolase</fullName>
    </submittedName>
</protein>
<comment type="caution">
    <text evidence="3">The sequence shown here is derived from an EMBL/GenBank/DDBJ whole genome shotgun (WGS) entry which is preliminary data.</text>
</comment>
<dbReference type="AlphaFoldDB" id="A0AA37RQ93"/>
<accession>A0AA37RQ93</accession>
<dbReference type="Gene3D" id="2.30.40.10">
    <property type="entry name" value="Urease, subunit C, domain 1"/>
    <property type="match status" value="1"/>
</dbReference>
<evidence type="ECO:0000259" key="2">
    <source>
        <dbReference type="Pfam" id="PF01979"/>
    </source>
</evidence>
<feature type="signal peptide" evidence="1">
    <location>
        <begin position="1"/>
        <end position="21"/>
    </location>
</feature>
<dbReference type="PANTHER" id="PTHR43135:SF3">
    <property type="entry name" value="ALPHA-D-RIBOSE 1-METHYLPHOSPHONATE 5-TRIPHOSPHATE DIPHOSPHATASE"/>
    <property type="match status" value="1"/>
</dbReference>
<sequence>MKLSSIALALALGAISSSALAQSMAIENVMIAANGDNAAVENATVVITDGVISAINPASVNAELVVDGRGKILTPGFIAAMNNLGLTEVGMVAATRDDREEKADISFDPSPAFNPKSALQAYARQGGVTSAIVAPSGGKGTFKGLTFAVDLSSEFDGWMVTELGALASVGYHDKGSRVSDIKAIVDLLDNAAKPSDDKEDKEPKAQARLAKALVDGDMPLLVRVDRAADILQLLRLKDDYAQLNLVLVGVAEATKVAQQIAAAKVTVLINPMDNLPGSFDSLTPTLERAAQLHQAGVQMAFVGPSAHNLKRIRYYAGNAVANGLPSEAALAAITSSVAQVFGLQAGRVAVGQKADLALWSADPFEYDSKLESLWINGEAVSLESRQDKLRERYTGASERPRAYRY</sequence>
<dbReference type="EMBL" id="BSNC01000001">
    <property type="protein sequence ID" value="GLP95060.1"/>
    <property type="molecule type" value="Genomic_DNA"/>
</dbReference>
<dbReference type="SUPFAM" id="SSF51338">
    <property type="entry name" value="Composite domain of metallo-dependent hydrolases"/>
    <property type="match status" value="1"/>
</dbReference>
<dbReference type="PANTHER" id="PTHR43135">
    <property type="entry name" value="ALPHA-D-RIBOSE 1-METHYLPHOSPHONATE 5-TRIPHOSPHATE DIPHOSPHATASE"/>
    <property type="match status" value="1"/>
</dbReference>
<name>A0AA37RQ93_9GAMM</name>
<reference evidence="3" key="2">
    <citation type="submission" date="2023-01" db="EMBL/GenBank/DDBJ databases">
        <title>Draft genome sequence of Paraferrimonas sedimenticola strain NBRC 101628.</title>
        <authorList>
            <person name="Sun Q."/>
            <person name="Mori K."/>
        </authorList>
    </citation>
    <scope>NUCLEOTIDE SEQUENCE</scope>
    <source>
        <strain evidence="3">NBRC 101628</strain>
    </source>
</reference>
<proteinExistence type="predicted"/>
<feature type="chain" id="PRO_5041469907" evidence="1">
    <location>
        <begin position="22"/>
        <end position="405"/>
    </location>
</feature>
<dbReference type="InterPro" id="IPR006680">
    <property type="entry name" value="Amidohydro-rel"/>
</dbReference>